<dbReference type="Proteomes" id="UP000238176">
    <property type="component" value="Unassembled WGS sequence"/>
</dbReference>
<feature type="transmembrane region" description="Helical" evidence="5">
    <location>
        <begin position="93"/>
        <end position="112"/>
    </location>
</feature>
<dbReference type="PANTHER" id="PTHR36974">
    <property type="entry name" value="MEMBRANE PROTEIN-RELATED"/>
    <property type="match status" value="1"/>
</dbReference>
<gene>
    <name evidence="6" type="ORF">B0I28_108221</name>
</gene>
<keyword evidence="4 5" id="KW-0472">Membrane</keyword>
<proteinExistence type="predicted"/>
<keyword evidence="3 5" id="KW-1133">Transmembrane helix</keyword>
<dbReference type="EMBL" id="PVTJ01000008">
    <property type="protein sequence ID" value="PRY56910.1"/>
    <property type="molecule type" value="Genomic_DNA"/>
</dbReference>
<comment type="caution">
    <text evidence="6">The sequence shown here is derived from an EMBL/GenBank/DDBJ whole genome shotgun (WGS) entry which is preliminary data.</text>
</comment>
<sequence length="146" mass="14883">MAPVITLTAVTLLARLAGLLGADALTDWQLCLRIGLAAMFTLTGAVHFHPKFRTDMARMIPERLPAPAALVALTGVLELAGAAGLLIPATATAAALCLAALLVAMYPANYSAAKRGIPLAGSPATPIGIRTAEQALFIALCVLAAL</sequence>
<dbReference type="GO" id="GO:0016020">
    <property type="term" value="C:membrane"/>
    <property type="evidence" value="ECO:0007669"/>
    <property type="project" value="UniProtKB-SubCell"/>
</dbReference>
<protein>
    <submittedName>
        <fullName evidence="6">Putative membrane protein</fullName>
    </submittedName>
</protein>
<evidence type="ECO:0000256" key="2">
    <source>
        <dbReference type="ARBA" id="ARBA00022692"/>
    </source>
</evidence>
<comment type="subcellular location">
    <subcellularLocation>
        <location evidence="1">Membrane</location>
        <topology evidence="1">Multi-pass membrane protein</topology>
    </subcellularLocation>
</comment>
<keyword evidence="2 5" id="KW-0812">Transmembrane</keyword>
<evidence type="ECO:0000256" key="4">
    <source>
        <dbReference type="ARBA" id="ARBA00023136"/>
    </source>
</evidence>
<evidence type="ECO:0000256" key="3">
    <source>
        <dbReference type="ARBA" id="ARBA00022989"/>
    </source>
</evidence>
<name>A0A2T0UG34_9ACTN</name>
<evidence type="ECO:0000313" key="6">
    <source>
        <dbReference type="EMBL" id="PRY56910.1"/>
    </source>
</evidence>
<organism evidence="6 7">
    <name type="scientific">Glycomyces artemisiae</name>
    <dbReference type="NCBI Taxonomy" id="1076443"/>
    <lineage>
        <taxon>Bacteria</taxon>
        <taxon>Bacillati</taxon>
        <taxon>Actinomycetota</taxon>
        <taxon>Actinomycetes</taxon>
        <taxon>Glycomycetales</taxon>
        <taxon>Glycomycetaceae</taxon>
        <taxon>Glycomyces</taxon>
    </lineage>
</organism>
<reference evidence="6 7" key="1">
    <citation type="submission" date="2018-03" db="EMBL/GenBank/DDBJ databases">
        <title>Genomic Encyclopedia of Type Strains, Phase III (KMG-III): the genomes of soil and plant-associated and newly described type strains.</title>
        <authorList>
            <person name="Whitman W."/>
        </authorList>
    </citation>
    <scope>NUCLEOTIDE SEQUENCE [LARGE SCALE GENOMIC DNA]</scope>
    <source>
        <strain evidence="6 7">CGMCC 4.7067</strain>
    </source>
</reference>
<feature type="transmembrane region" description="Helical" evidence="5">
    <location>
        <begin position="32"/>
        <end position="48"/>
    </location>
</feature>
<dbReference type="Pfam" id="PF13564">
    <property type="entry name" value="DoxX_2"/>
    <property type="match status" value="1"/>
</dbReference>
<dbReference type="OrthoDB" id="129693at2"/>
<evidence type="ECO:0000256" key="5">
    <source>
        <dbReference type="SAM" id="Phobius"/>
    </source>
</evidence>
<keyword evidence="7" id="KW-1185">Reference proteome</keyword>
<accession>A0A2T0UG34</accession>
<dbReference type="RefSeq" id="WP_106365687.1">
    <property type="nucleotide sequence ID" value="NZ_PVTJ01000008.1"/>
</dbReference>
<evidence type="ECO:0000256" key="1">
    <source>
        <dbReference type="ARBA" id="ARBA00004141"/>
    </source>
</evidence>
<evidence type="ECO:0000313" key="7">
    <source>
        <dbReference type="Proteomes" id="UP000238176"/>
    </source>
</evidence>
<dbReference type="AlphaFoldDB" id="A0A2T0UG34"/>
<dbReference type="InterPro" id="IPR032808">
    <property type="entry name" value="DoxX"/>
</dbReference>
<dbReference type="PANTHER" id="PTHR36974:SF1">
    <property type="entry name" value="DOXX FAMILY MEMBRANE PROTEIN"/>
    <property type="match status" value="1"/>
</dbReference>